<proteinExistence type="predicted"/>
<dbReference type="PROSITE" id="PS51186">
    <property type="entry name" value="GNAT"/>
    <property type="match status" value="1"/>
</dbReference>
<organism evidence="2 3">
    <name type="scientific">Vibrio quintilis</name>
    <dbReference type="NCBI Taxonomy" id="1117707"/>
    <lineage>
        <taxon>Bacteria</taxon>
        <taxon>Pseudomonadati</taxon>
        <taxon>Pseudomonadota</taxon>
        <taxon>Gammaproteobacteria</taxon>
        <taxon>Vibrionales</taxon>
        <taxon>Vibrionaceae</taxon>
        <taxon>Vibrio</taxon>
    </lineage>
</organism>
<name>A0A1M7YZE4_9VIBR</name>
<evidence type="ECO:0000259" key="1">
    <source>
        <dbReference type="PROSITE" id="PS51186"/>
    </source>
</evidence>
<keyword evidence="2" id="KW-0808">Transferase</keyword>
<sequence length="153" mass="17463">MKISLLADCPEQAAQVAQWYFDEWAHKDPESTLDRVKQKVALSMNHSEIPIAFVVHIEDELAGAGEIKYRELPDYPGLNYWLDGIYVPVKLRGKGISTALIEYARQKAHEFALPSLNLRCEAHNVKLYEKHGFEVVYTEQHKSIMSCAFDGLK</sequence>
<evidence type="ECO:0000313" key="3">
    <source>
        <dbReference type="Proteomes" id="UP000184600"/>
    </source>
</evidence>
<dbReference type="EMBL" id="FRFG01000049">
    <property type="protein sequence ID" value="SHO57922.1"/>
    <property type="molecule type" value="Genomic_DNA"/>
</dbReference>
<protein>
    <submittedName>
        <fullName evidence="2">Acetyltransferase (GNAT) family protein</fullName>
    </submittedName>
</protein>
<dbReference type="SUPFAM" id="SSF55729">
    <property type="entry name" value="Acyl-CoA N-acyltransferases (Nat)"/>
    <property type="match status" value="1"/>
</dbReference>
<accession>A0A1M7YZE4</accession>
<evidence type="ECO:0000313" key="2">
    <source>
        <dbReference type="EMBL" id="SHO57922.1"/>
    </source>
</evidence>
<keyword evidence="3" id="KW-1185">Reference proteome</keyword>
<dbReference type="Pfam" id="PF00583">
    <property type="entry name" value="Acetyltransf_1"/>
    <property type="match status" value="1"/>
</dbReference>
<dbReference type="GO" id="GO:0016747">
    <property type="term" value="F:acyltransferase activity, transferring groups other than amino-acyl groups"/>
    <property type="evidence" value="ECO:0007669"/>
    <property type="project" value="InterPro"/>
</dbReference>
<dbReference type="InterPro" id="IPR000182">
    <property type="entry name" value="GNAT_dom"/>
</dbReference>
<dbReference type="Gene3D" id="3.40.630.30">
    <property type="match status" value="1"/>
</dbReference>
<reference evidence="3" key="1">
    <citation type="submission" date="2016-12" db="EMBL/GenBank/DDBJ databases">
        <authorList>
            <person name="Rodrigo-Torres L."/>
            <person name="Arahal R.D."/>
            <person name="Lucena T."/>
        </authorList>
    </citation>
    <scope>NUCLEOTIDE SEQUENCE [LARGE SCALE GENOMIC DNA]</scope>
</reference>
<dbReference type="CDD" id="cd04301">
    <property type="entry name" value="NAT_SF"/>
    <property type="match status" value="1"/>
</dbReference>
<dbReference type="InterPro" id="IPR016181">
    <property type="entry name" value="Acyl_CoA_acyltransferase"/>
</dbReference>
<dbReference type="STRING" id="1117707.VQ7734_03692"/>
<dbReference type="RefSeq" id="WP_073585363.1">
    <property type="nucleotide sequence ID" value="NZ_AP024897.1"/>
</dbReference>
<dbReference type="AlphaFoldDB" id="A0A1M7YZE4"/>
<dbReference type="Proteomes" id="UP000184600">
    <property type="component" value="Unassembled WGS sequence"/>
</dbReference>
<gene>
    <name evidence="2" type="ORF">VQ7734_03692</name>
</gene>
<dbReference type="OrthoDB" id="7678938at2"/>
<feature type="domain" description="N-acetyltransferase" evidence="1">
    <location>
        <begin position="1"/>
        <end position="150"/>
    </location>
</feature>